<keyword evidence="2" id="KW-1185">Reference proteome</keyword>
<evidence type="ECO:0008006" key="3">
    <source>
        <dbReference type="Google" id="ProtNLM"/>
    </source>
</evidence>
<dbReference type="Proteomes" id="UP000034034">
    <property type="component" value="Chromosome"/>
</dbReference>
<dbReference type="InterPro" id="IPR011989">
    <property type="entry name" value="ARM-like"/>
</dbReference>
<gene>
    <name evidence="1" type="ORF">SXIM_06880</name>
</gene>
<dbReference type="STRING" id="408015.SXIM_06880"/>
<dbReference type="AlphaFoldDB" id="A0A0F7FRE3"/>
<reference evidence="1" key="1">
    <citation type="submission" date="2019-08" db="EMBL/GenBank/DDBJ databases">
        <title>Complete genome sequence of a mangrove-derived Streptomyces xiamenensis.</title>
        <authorList>
            <person name="Xu J."/>
        </authorList>
    </citation>
    <scope>NUCLEOTIDE SEQUENCE</scope>
    <source>
        <strain evidence="1">318</strain>
    </source>
</reference>
<dbReference type="KEGG" id="sxi:SXIM_06880"/>
<protein>
    <recommendedName>
        <fullName evidence="3">HEAT repeat domain-containing protein</fullName>
    </recommendedName>
</protein>
<organism evidence="1 2">
    <name type="scientific">Streptomyces xiamenensis</name>
    <dbReference type="NCBI Taxonomy" id="408015"/>
    <lineage>
        <taxon>Bacteria</taxon>
        <taxon>Bacillati</taxon>
        <taxon>Actinomycetota</taxon>
        <taxon>Actinomycetes</taxon>
        <taxon>Kitasatosporales</taxon>
        <taxon>Streptomycetaceae</taxon>
        <taxon>Streptomyces</taxon>
    </lineage>
</organism>
<dbReference type="SUPFAM" id="SSF48371">
    <property type="entry name" value="ARM repeat"/>
    <property type="match status" value="1"/>
</dbReference>
<dbReference type="InterPro" id="IPR016024">
    <property type="entry name" value="ARM-type_fold"/>
</dbReference>
<evidence type="ECO:0000313" key="2">
    <source>
        <dbReference type="Proteomes" id="UP000034034"/>
    </source>
</evidence>
<dbReference type="Pfam" id="PF13646">
    <property type="entry name" value="HEAT_2"/>
    <property type="match status" value="1"/>
</dbReference>
<proteinExistence type="predicted"/>
<accession>A0A0F7FRE3</accession>
<sequence>MTGVPLLDPEIPLPPDFPNRMLTHMFASPIETDIAPSGTLLGLLQRGRGDGWLHALAAPRPDAVAALNHCVLRDPRPDWQLEHRSLYYARLYRELDAPLDAIGEHLFDPVDALEECEQRTGLALSVLGHLVTAGRQDALALLRRYAVTGANWRWALDELAVREDDAGLRELGPAILARFPGTEAGERALIEAVRDSFEPRPWHLWAEDPARSGQRERLARALEIGDFDRWQRQLRPPTPQPGWSVRAVLDWAREGYEQTPRQWREAAAARCLGAVAGPGDREVLLRAAVEGPSPVVRAAALRHLAERGDPAVFELIQRAAEEPDEELAQAAVTAYARMNDDGALRQARGWLERTDELGRTAAVMLARRGSAPDAPGVLAALRRVVRTRGTDAKELRALVEGSARLAIGPAVPVLRHIYRQTISSQLRGHTARALAVTDPTFASGFAVECLWDCEEETREVAAHHAATADARVLDRLRSLAADPAEQEGVQTAVRGRLAPS</sequence>
<evidence type="ECO:0000313" key="1">
    <source>
        <dbReference type="EMBL" id="AKG42072.1"/>
    </source>
</evidence>
<name>A0A0F7FRE3_9ACTN</name>
<dbReference type="PATRIC" id="fig|408015.6.peg.720"/>
<dbReference type="HOGENOM" id="CLU_054208_0_0_11"/>
<dbReference type="Gene3D" id="1.25.10.10">
    <property type="entry name" value="Leucine-rich Repeat Variant"/>
    <property type="match status" value="1"/>
</dbReference>
<dbReference type="EMBL" id="CP009922">
    <property type="protein sequence ID" value="AKG42072.1"/>
    <property type="molecule type" value="Genomic_DNA"/>
</dbReference>